<dbReference type="SMART" id="SM00408">
    <property type="entry name" value="IGc2"/>
    <property type="match status" value="1"/>
</dbReference>
<dbReference type="PROSITE" id="PS50835">
    <property type="entry name" value="IG_LIKE"/>
    <property type="match status" value="2"/>
</dbReference>
<dbReference type="InterPro" id="IPR036179">
    <property type="entry name" value="Ig-like_dom_sf"/>
</dbReference>
<dbReference type="InterPro" id="IPR003599">
    <property type="entry name" value="Ig_sub"/>
</dbReference>
<dbReference type="CDD" id="cd00096">
    <property type="entry name" value="Ig"/>
    <property type="match status" value="1"/>
</dbReference>
<dbReference type="PANTHER" id="PTHR23278">
    <property type="entry name" value="SIDESTEP PROTEIN"/>
    <property type="match status" value="1"/>
</dbReference>
<accession>A0ABD0YIH5</accession>
<feature type="domain" description="Ig-like" evidence="1">
    <location>
        <begin position="8"/>
        <end position="100"/>
    </location>
</feature>
<dbReference type="InterPro" id="IPR013783">
    <property type="entry name" value="Ig-like_fold"/>
</dbReference>
<evidence type="ECO:0000313" key="3">
    <source>
        <dbReference type="Proteomes" id="UP001558652"/>
    </source>
</evidence>
<protein>
    <recommendedName>
        <fullName evidence="1">Ig-like domain-containing protein</fullName>
    </recommendedName>
</protein>
<dbReference type="Gene3D" id="2.60.40.10">
    <property type="entry name" value="Immunoglobulins"/>
    <property type="match status" value="2"/>
</dbReference>
<dbReference type="PANTHER" id="PTHR23278:SF25">
    <property type="entry name" value="GH14967P"/>
    <property type="match status" value="1"/>
</dbReference>
<reference evidence="2 3" key="1">
    <citation type="submission" date="2024-07" db="EMBL/GenBank/DDBJ databases">
        <title>Chromosome-level genome assembly of the water stick insect Ranatra chinensis (Heteroptera: Nepidae).</title>
        <authorList>
            <person name="Liu X."/>
        </authorList>
    </citation>
    <scope>NUCLEOTIDE SEQUENCE [LARGE SCALE GENOMIC DNA]</scope>
    <source>
        <strain evidence="2">Cailab_2021Rc</strain>
        <tissue evidence="2">Muscle</tissue>
    </source>
</reference>
<dbReference type="AlphaFoldDB" id="A0ABD0YIH5"/>
<organism evidence="2 3">
    <name type="scientific">Ranatra chinensis</name>
    <dbReference type="NCBI Taxonomy" id="642074"/>
    <lineage>
        <taxon>Eukaryota</taxon>
        <taxon>Metazoa</taxon>
        <taxon>Ecdysozoa</taxon>
        <taxon>Arthropoda</taxon>
        <taxon>Hexapoda</taxon>
        <taxon>Insecta</taxon>
        <taxon>Pterygota</taxon>
        <taxon>Neoptera</taxon>
        <taxon>Paraneoptera</taxon>
        <taxon>Hemiptera</taxon>
        <taxon>Heteroptera</taxon>
        <taxon>Panheteroptera</taxon>
        <taxon>Nepomorpha</taxon>
        <taxon>Nepidae</taxon>
        <taxon>Ranatrinae</taxon>
        <taxon>Ranatra</taxon>
    </lineage>
</organism>
<evidence type="ECO:0000259" key="1">
    <source>
        <dbReference type="PROSITE" id="PS50835"/>
    </source>
</evidence>
<gene>
    <name evidence="2" type="ORF">AAG570_003203</name>
</gene>
<proteinExistence type="predicted"/>
<sequence>FFNVSDIPETKLTLGKNLNPDAIREGADVYFDCMVQAEPGVYKVEWRHNGKLLNHNVAQGIIISNQSLVLQGVSRQSAGNYVCVGFNTEGDGDSNPFYLNVLYAPSCRQNQTRVHGVAKQEKANISCEVDSNPPEVTFRWTFNNSAESMEVATSRIERHGTSSLVTYTPATELDYGTLLCWATNRIGHQRIPCVYHIIAAGQ</sequence>
<feature type="domain" description="Ig-like" evidence="1">
    <location>
        <begin position="105"/>
        <end position="184"/>
    </location>
</feature>
<dbReference type="InterPro" id="IPR007110">
    <property type="entry name" value="Ig-like_dom"/>
</dbReference>
<keyword evidence="3" id="KW-1185">Reference proteome</keyword>
<evidence type="ECO:0000313" key="2">
    <source>
        <dbReference type="EMBL" id="KAL1122877.1"/>
    </source>
</evidence>
<dbReference type="SUPFAM" id="SSF48726">
    <property type="entry name" value="Immunoglobulin"/>
    <property type="match status" value="2"/>
</dbReference>
<dbReference type="Proteomes" id="UP001558652">
    <property type="component" value="Unassembled WGS sequence"/>
</dbReference>
<feature type="non-terminal residue" evidence="2">
    <location>
        <position position="1"/>
    </location>
</feature>
<dbReference type="InterPro" id="IPR003598">
    <property type="entry name" value="Ig_sub2"/>
</dbReference>
<dbReference type="Pfam" id="PF13927">
    <property type="entry name" value="Ig_3"/>
    <property type="match status" value="2"/>
</dbReference>
<dbReference type="EMBL" id="JBFDAA010000013">
    <property type="protein sequence ID" value="KAL1122877.1"/>
    <property type="molecule type" value="Genomic_DNA"/>
</dbReference>
<dbReference type="SMART" id="SM00409">
    <property type="entry name" value="IG"/>
    <property type="match status" value="2"/>
</dbReference>
<comment type="caution">
    <text evidence="2">The sequence shown here is derived from an EMBL/GenBank/DDBJ whole genome shotgun (WGS) entry which is preliminary data.</text>
</comment>
<name>A0ABD0YIH5_9HEMI</name>